<feature type="region of interest" description="Disordered" evidence="1">
    <location>
        <begin position="165"/>
        <end position="192"/>
    </location>
</feature>
<evidence type="ECO:0000256" key="1">
    <source>
        <dbReference type="SAM" id="MobiDB-lite"/>
    </source>
</evidence>
<dbReference type="EMBL" id="JAPFFF010000005">
    <property type="protein sequence ID" value="KAK8889112.1"/>
    <property type="molecule type" value="Genomic_DNA"/>
</dbReference>
<protein>
    <recommendedName>
        <fullName evidence="4">PH domain-containing protein</fullName>
    </recommendedName>
</protein>
<reference evidence="2 3" key="1">
    <citation type="submission" date="2024-04" db="EMBL/GenBank/DDBJ databases">
        <title>Tritrichomonas musculus Genome.</title>
        <authorList>
            <person name="Alves-Ferreira E."/>
            <person name="Grigg M."/>
            <person name="Lorenzi H."/>
            <person name="Galac M."/>
        </authorList>
    </citation>
    <scope>NUCLEOTIDE SEQUENCE [LARGE SCALE GENOMIC DNA]</scope>
    <source>
        <strain evidence="2 3">EAF2021</strain>
    </source>
</reference>
<sequence>MIILRMDKILEPTGDKMVYFEKFLESFIRNDSRLVFLRTPVTKLSQIESASASYVIYVPPKRILQIQTKQESQPIQIPVDNFDKIEWLELTSGKKAAKVIQITLKDDRTPVILGAGHSTQEVLDFWYDGLRMLLGQQPSTESSNKKIAVFERAVNYARIALDVEEPTIPPPPQSLDYPPPQKMPVILAKKQQ</sequence>
<gene>
    <name evidence="2" type="ORF">M9Y10_033856</name>
</gene>
<keyword evidence="3" id="KW-1185">Reference proteome</keyword>
<evidence type="ECO:0008006" key="4">
    <source>
        <dbReference type="Google" id="ProtNLM"/>
    </source>
</evidence>
<organism evidence="2 3">
    <name type="scientific">Tritrichomonas musculus</name>
    <dbReference type="NCBI Taxonomy" id="1915356"/>
    <lineage>
        <taxon>Eukaryota</taxon>
        <taxon>Metamonada</taxon>
        <taxon>Parabasalia</taxon>
        <taxon>Tritrichomonadida</taxon>
        <taxon>Tritrichomonadidae</taxon>
        <taxon>Tritrichomonas</taxon>
    </lineage>
</organism>
<accession>A0ABR2KF91</accession>
<proteinExistence type="predicted"/>
<evidence type="ECO:0000313" key="3">
    <source>
        <dbReference type="Proteomes" id="UP001470230"/>
    </source>
</evidence>
<name>A0ABR2KF91_9EUKA</name>
<evidence type="ECO:0000313" key="2">
    <source>
        <dbReference type="EMBL" id="KAK8889112.1"/>
    </source>
</evidence>
<feature type="compositionally biased region" description="Pro residues" evidence="1">
    <location>
        <begin position="167"/>
        <end position="182"/>
    </location>
</feature>
<comment type="caution">
    <text evidence="2">The sequence shown here is derived from an EMBL/GenBank/DDBJ whole genome shotgun (WGS) entry which is preliminary data.</text>
</comment>
<dbReference type="Proteomes" id="UP001470230">
    <property type="component" value="Unassembled WGS sequence"/>
</dbReference>